<evidence type="ECO:0000313" key="3">
    <source>
        <dbReference type="Proteomes" id="UP000053105"/>
    </source>
</evidence>
<feature type="coiled-coil region" evidence="1">
    <location>
        <begin position="297"/>
        <end position="324"/>
    </location>
</feature>
<dbReference type="Proteomes" id="UP000053105">
    <property type="component" value="Unassembled WGS sequence"/>
</dbReference>
<keyword evidence="3" id="KW-1185">Reference proteome</keyword>
<name>A0A0M9A7Q3_9HYME</name>
<gene>
    <name evidence="2" type="ORF">WN51_10995</name>
</gene>
<protein>
    <submittedName>
        <fullName evidence="2">Uncharacterized protein</fullName>
    </submittedName>
</protein>
<keyword evidence="1" id="KW-0175">Coiled coil</keyword>
<evidence type="ECO:0000256" key="1">
    <source>
        <dbReference type="SAM" id="Coils"/>
    </source>
</evidence>
<proteinExistence type="predicted"/>
<reference evidence="2 3" key="1">
    <citation type="submission" date="2015-07" db="EMBL/GenBank/DDBJ databases">
        <title>The genome of Melipona quadrifasciata.</title>
        <authorList>
            <person name="Pan H."/>
            <person name="Kapheim K."/>
        </authorList>
    </citation>
    <scope>NUCLEOTIDE SEQUENCE [LARGE SCALE GENOMIC DNA]</scope>
    <source>
        <strain evidence="2">0111107301</strain>
        <tissue evidence="2">Whole body</tissue>
    </source>
</reference>
<sequence length="435" mass="50178">MPREFSIQATVGRGPSRGVRRILVKGRRSDARCSLLGWVRLDQVRFRFQLELFSFRLDQVRFRFQLELFSFRLGQIVPPFISLAPMEFANFIPNRDTARSGESESESELSNVALLGVPFLCCGLSYEERALLVGTERSKFESLDGWKLIGEGIHSRVLRKRAPIDDDVLGERILHIVRANTRNFDNECPMSKNPKKTHSQSMYEKMRVAQVKTFAICMILWENNNTILNPRVTPCYSNFHFFYPILSEYFVKWTKHQQKSIDNIFVRWFKSIFGKNSFSEVEIRSICNLLWVIGIAKQKKQNEFKELENQKEGLTHEGQKATENFILINTRTKTEIKILLLYSLASRDQSASNNGIVPTNSEEKESDELCTVRSLVMVRKPVASARGCIQVFRAQGRKRRSSSTFQQLTYLVCATSPGPLEISDLRYPLTESLLY</sequence>
<dbReference type="AlphaFoldDB" id="A0A0M9A7Q3"/>
<evidence type="ECO:0000313" key="2">
    <source>
        <dbReference type="EMBL" id="KOX77569.1"/>
    </source>
</evidence>
<accession>A0A0M9A7Q3</accession>
<dbReference type="EMBL" id="KQ435730">
    <property type="protein sequence ID" value="KOX77569.1"/>
    <property type="molecule type" value="Genomic_DNA"/>
</dbReference>
<organism evidence="2 3">
    <name type="scientific">Melipona quadrifasciata</name>
    <dbReference type="NCBI Taxonomy" id="166423"/>
    <lineage>
        <taxon>Eukaryota</taxon>
        <taxon>Metazoa</taxon>
        <taxon>Ecdysozoa</taxon>
        <taxon>Arthropoda</taxon>
        <taxon>Hexapoda</taxon>
        <taxon>Insecta</taxon>
        <taxon>Pterygota</taxon>
        <taxon>Neoptera</taxon>
        <taxon>Endopterygota</taxon>
        <taxon>Hymenoptera</taxon>
        <taxon>Apocrita</taxon>
        <taxon>Aculeata</taxon>
        <taxon>Apoidea</taxon>
        <taxon>Anthophila</taxon>
        <taxon>Apidae</taxon>
        <taxon>Melipona</taxon>
    </lineage>
</organism>